<name>A0A1R1Y9G2_9FUNG</name>
<evidence type="ECO:0000259" key="2">
    <source>
        <dbReference type="PROSITE" id="PS50888"/>
    </source>
</evidence>
<dbReference type="GO" id="GO:0046983">
    <property type="term" value="F:protein dimerization activity"/>
    <property type="evidence" value="ECO:0007669"/>
    <property type="project" value="InterPro"/>
</dbReference>
<dbReference type="Gene3D" id="4.10.280.10">
    <property type="entry name" value="Helix-loop-helix DNA-binding domain"/>
    <property type="match status" value="1"/>
</dbReference>
<feature type="region of interest" description="Disordered" evidence="1">
    <location>
        <begin position="701"/>
        <end position="746"/>
    </location>
</feature>
<reference evidence="3 4" key="1">
    <citation type="submission" date="2017-01" db="EMBL/GenBank/DDBJ databases">
        <authorList>
            <person name="Mah S.A."/>
            <person name="Swanson W.J."/>
            <person name="Moy G.W."/>
            <person name="Vacquier V.D."/>
        </authorList>
    </citation>
    <scope>NUCLEOTIDE SEQUENCE [LARGE SCALE GENOMIC DNA]</scope>
    <source>
        <strain evidence="3 4">GSMNP</strain>
    </source>
</reference>
<evidence type="ECO:0000256" key="1">
    <source>
        <dbReference type="SAM" id="MobiDB-lite"/>
    </source>
</evidence>
<dbReference type="SMART" id="SM00353">
    <property type="entry name" value="HLH"/>
    <property type="match status" value="1"/>
</dbReference>
<organism evidence="3 4">
    <name type="scientific">Smittium culicis</name>
    <dbReference type="NCBI Taxonomy" id="133412"/>
    <lineage>
        <taxon>Eukaryota</taxon>
        <taxon>Fungi</taxon>
        <taxon>Fungi incertae sedis</taxon>
        <taxon>Zoopagomycota</taxon>
        <taxon>Kickxellomycotina</taxon>
        <taxon>Harpellomycetes</taxon>
        <taxon>Harpellales</taxon>
        <taxon>Legeriomycetaceae</taxon>
        <taxon>Smittium</taxon>
    </lineage>
</organism>
<dbReference type="AlphaFoldDB" id="A0A1R1Y9G2"/>
<dbReference type="STRING" id="133412.A0A1R1Y9G2"/>
<proteinExistence type="predicted"/>
<dbReference type="SUPFAM" id="SSF47459">
    <property type="entry name" value="HLH, helix-loop-helix DNA-binding domain"/>
    <property type="match status" value="1"/>
</dbReference>
<dbReference type="Proteomes" id="UP000187283">
    <property type="component" value="Unassembled WGS sequence"/>
</dbReference>
<feature type="compositionally biased region" description="Polar residues" evidence="1">
    <location>
        <begin position="708"/>
        <end position="718"/>
    </location>
</feature>
<dbReference type="InterPro" id="IPR036638">
    <property type="entry name" value="HLH_DNA-bd_sf"/>
</dbReference>
<dbReference type="EMBL" id="LSSN01000529">
    <property type="protein sequence ID" value="OMJ23500.1"/>
    <property type="molecule type" value="Genomic_DNA"/>
</dbReference>
<keyword evidence="4" id="KW-1185">Reference proteome</keyword>
<evidence type="ECO:0000313" key="3">
    <source>
        <dbReference type="EMBL" id="OMJ23500.1"/>
    </source>
</evidence>
<dbReference type="InterPro" id="IPR011598">
    <property type="entry name" value="bHLH_dom"/>
</dbReference>
<dbReference type="Pfam" id="PF00010">
    <property type="entry name" value="HLH"/>
    <property type="match status" value="1"/>
</dbReference>
<dbReference type="OrthoDB" id="5600588at2759"/>
<evidence type="ECO:0000313" key="4">
    <source>
        <dbReference type="Proteomes" id="UP000187283"/>
    </source>
</evidence>
<accession>A0A1R1Y9G2</accession>
<sequence>MTDNNDNHDFHSNEGTFLFPGANLFSASPEINNNNSYLNNNNDTKYNSQDLNNCINNNNIFNTPYNFQNNPNIPNSLNNSFIITNNSNNSNNIKNPKASNRAFINYNSTFANTALNTPRINKPNTPPILPTSTPILDKKNLAEFDKILHEAFNFDSGISKSSSSQLNTNPNILAASPTSESLLNLVFPPPLSSNNNIPNFGDFNDFFDLQPKNSFISEEPYPPLFDSSEEKYLKDFLSNFESAPLVQDNILSDLINSETPLTSSKNVGIGLFAPEDPIAKKEHDHIMSNVNLLSINSSSSKNPANSKDLNSLGNNNVQFEQEYHNKNFAEIIGADDLSSALSNNAFKNSLYPSNTLNSNQMNLNASLLPQNQNNINKVENWLSSEVLKSSQKPTHNNHITQECHSFYKNQDPYTSFYEDPDIFQISEFYNDAKPNNFNYIPISNTSQNIPKTNLTDLVINESPNALSDNLPKSFQETAFAKRQSLRRENSLFDLNIKNAHGSNKNYSNNQLSSQSMEIQNLKRTASELDHIPENLVLSNSQLNSSVLALNENQNGFKPTSYQSQINTTSSVTPLRQKNETNIENTDSNANSMKISTSNFENVISGPLIKDSSPTTTSSTLLVKKNLDKNNKVPAKKSTAQKTKVKKLPDALAAITKDQKRLNHIESERKRRNYIKSLFDELTELVSGNSFGSLNADANMSDNGIDGAESNSINKSGKPSTKDKSNKVISQNTSKASAKKEKKTKASKAMIIDSAVTFIANLKKENARLRSLE</sequence>
<comment type="caution">
    <text evidence="3">The sequence shown here is derived from an EMBL/GenBank/DDBJ whole genome shotgun (WGS) entry which is preliminary data.</text>
</comment>
<gene>
    <name evidence="3" type="ORF">AYI70_g2226</name>
</gene>
<dbReference type="PROSITE" id="PS50888">
    <property type="entry name" value="BHLH"/>
    <property type="match status" value="1"/>
</dbReference>
<protein>
    <recommendedName>
        <fullName evidence="2">BHLH domain-containing protein</fullName>
    </recommendedName>
</protein>
<feature type="domain" description="BHLH" evidence="2">
    <location>
        <begin position="658"/>
        <end position="761"/>
    </location>
</feature>